<keyword evidence="3 8" id="KW-0378">Hydrolase</keyword>
<comment type="similarity">
    <text evidence="8">Belongs to the PPP phosphatase family.</text>
</comment>
<dbReference type="InterPro" id="IPR050341">
    <property type="entry name" value="PP1_catalytic_subunit"/>
</dbReference>
<dbReference type="GO" id="GO:0005634">
    <property type="term" value="C:nucleus"/>
    <property type="evidence" value="ECO:0007669"/>
    <property type="project" value="TreeGrafter"/>
</dbReference>
<evidence type="ECO:0000256" key="3">
    <source>
        <dbReference type="ARBA" id="ARBA00022801"/>
    </source>
</evidence>
<organism evidence="11 12">
    <name type="scientific">Ramazzottius varieornatus</name>
    <name type="common">Water bear</name>
    <name type="synonym">Tardigrade</name>
    <dbReference type="NCBI Taxonomy" id="947166"/>
    <lineage>
        <taxon>Eukaryota</taxon>
        <taxon>Metazoa</taxon>
        <taxon>Ecdysozoa</taxon>
        <taxon>Tardigrada</taxon>
        <taxon>Eutardigrada</taxon>
        <taxon>Parachela</taxon>
        <taxon>Hypsibioidea</taxon>
        <taxon>Ramazzottiidae</taxon>
        <taxon>Ramazzottius</taxon>
    </lineage>
</organism>
<evidence type="ECO:0000313" key="12">
    <source>
        <dbReference type="Proteomes" id="UP000186922"/>
    </source>
</evidence>
<feature type="compositionally biased region" description="Basic and acidic residues" evidence="9">
    <location>
        <begin position="328"/>
        <end position="340"/>
    </location>
</feature>
<keyword evidence="5" id="KW-0464">Manganese</keyword>
<feature type="domain" description="Serine/threonine specific protein phosphatases" evidence="10">
    <location>
        <begin position="126"/>
        <end position="131"/>
    </location>
</feature>
<comment type="cofactor">
    <cofactor evidence="1">
        <name>Mn(2+)</name>
        <dbReference type="ChEBI" id="CHEBI:29035"/>
    </cofactor>
</comment>
<proteinExistence type="inferred from homology"/>
<name>A0A1D1UR03_RAMVA</name>
<dbReference type="Pfam" id="PF00149">
    <property type="entry name" value="Metallophos"/>
    <property type="match status" value="1"/>
</dbReference>
<evidence type="ECO:0000256" key="5">
    <source>
        <dbReference type="ARBA" id="ARBA00023211"/>
    </source>
</evidence>
<dbReference type="InterPro" id="IPR031675">
    <property type="entry name" value="STPPase_N"/>
</dbReference>
<dbReference type="InterPro" id="IPR029052">
    <property type="entry name" value="Metallo-depent_PP-like"/>
</dbReference>
<protein>
    <recommendedName>
        <fullName evidence="8">Serine/threonine-protein phosphatase</fullName>
        <ecNumber evidence="8">3.1.3.16</ecNumber>
    </recommendedName>
</protein>
<dbReference type="GO" id="GO:0046872">
    <property type="term" value="F:metal ion binding"/>
    <property type="evidence" value="ECO:0007669"/>
    <property type="project" value="UniProtKB-KW"/>
</dbReference>
<feature type="region of interest" description="Disordered" evidence="9">
    <location>
        <begin position="309"/>
        <end position="340"/>
    </location>
</feature>
<dbReference type="PROSITE" id="PS00125">
    <property type="entry name" value="SER_THR_PHOSPHATASE"/>
    <property type="match status" value="1"/>
</dbReference>
<dbReference type="GO" id="GO:0005737">
    <property type="term" value="C:cytoplasm"/>
    <property type="evidence" value="ECO:0007669"/>
    <property type="project" value="TreeGrafter"/>
</dbReference>
<gene>
    <name evidence="11" type="primary">RvY_01261-1</name>
    <name evidence="11" type="synonym">RvY_01261.1</name>
    <name evidence="11" type="ORF">RvY_01261</name>
</gene>
<dbReference type="EMBL" id="BDGG01000001">
    <property type="protein sequence ID" value="GAU88588.1"/>
    <property type="molecule type" value="Genomic_DNA"/>
</dbReference>
<dbReference type="Proteomes" id="UP000186922">
    <property type="component" value="Unassembled WGS sequence"/>
</dbReference>
<evidence type="ECO:0000256" key="9">
    <source>
        <dbReference type="SAM" id="MobiDB-lite"/>
    </source>
</evidence>
<dbReference type="PANTHER" id="PTHR11668:SF300">
    <property type="entry name" value="SERINE_THREONINE-PROTEIN PHOSPHATASE"/>
    <property type="match status" value="1"/>
</dbReference>
<dbReference type="Pfam" id="PF16891">
    <property type="entry name" value="STPPase_N"/>
    <property type="match status" value="1"/>
</dbReference>
<dbReference type="STRING" id="947166.A0A1D1UR03"/>
<sequence length="340" mass="38713">MGLKKLKLVSLLDNLIQRLWQCRNDDHVVRITNFTYQEAQILCNAAIGVLKSQPMLLRLKAPVVIAGDVHGQFNDVLRMFEENGRPEKGQRYLFLGDYVDRGPQSVECMCLLLAYKIKYPHDFYLIRGNHEERQLNSLYGFLEECQAHHSLKLWDMLNRVFDYLPMGGVVSNKVFCAHGGIGPNLDNLSQIDAIRRPNKGTAGKGVACDLMWADPDPNTSVWRRNEARNVSYMYGKNQVHDFLLKNNLKFICRAHEQPDSEGYAYPFYPDTTVLTIFSAPGYENSGSDGAVVHLDAECVPTIKTLQYIKTQSREAPHKGNQPRSSASRKRELEVDHDHES</sequence>
<dbReference type="GO" id="GO:0004722">
    <property type="term" value="F:protein serine/threonine phosphatase activity"/>
    <property type="evidence" value="ECO:0007669"/>
    <property type="project" value="UniProtKB-EC"/>
</dbReference>
<evidence type="ECO:0000256" key="6">
    <source>
        <dbReference type="ARBA" id="ARBA00047761"/>
    </source>
</evidence>
<dbReference type="InterPro" id="IPR006186">
    <property type="entry name" value="Ser/Thr-sp_prot-phosphatase"/>
</dbReference>
<dbReference type="EC" id="3.1.3.16" evidence="8"/>
<evidence type="ECO:0000256" key="4">
    <source>
        <dbReference type="ARBA" id="ARBA00022912"/>
    </source>
</evidence>
<dbReference type="InterPro" id="IPR004843">
    <property type="entry name" value="Calcineurin-like_PHP"/>
</dbReference>
<dbReference type="OrthoDB" id="10041090at2759"/>
<comment type="catalytic activity">
    <reaction evidence="6">
        <text>O-phospho-L-seryl-[protein] + H2O = L-seryl-[protein] + phosphate</text>
        <dbReference type="Rhea" id="RHEA:20629"/>
        <dbReference type="Rhea" id="RHEA-COMP:9863"/>
        <dbReference type="Rhea" id="RHEA-COMP:11604"/>
        <dbReference type="ChEBI" id="CHEBI:15377"/>
        <dbReference type="ChEBI" id="CHEBI:29999"/>
        <dbReference type="ChEBI" id="CHEBI:43474"/>
        <dbReference type="ChEBI" id="CHEBI:83421"/>
        <dbReference type="EC" id="3.1.3.16"/>
    </reaction>
</comment>
<comment type="catalytic activity">
    <reaction evidence="7 8">
        <text>O-phospho-L-threonyl-[protein] + H2O = L-threonyl-[protein] + phosphate</text>
        <dbReference type="Rhea" id="RHEA:47004"/>
        <dbReference type="Rhea" id="RHEA-COMP:11060"/>
        <dbReference type="Rhea" id="RHEA-COMP:11605"/>
        <dbReference type="ChEBI" id="CHEBI:15377"/>
        <dbReference type="ChEBI" id="CHEBI:30013"/>
        <dbReference type="ChEBI" id="CHEBI:43474"/>
        <dbReference type="ChEBI" id="CHEBI:61977"/>
        <dbReference type="EC" id="3.1.3.16"/>
    </reaction>
</comment>
<accession>A0A1D1UR03</accession>
<keyword evidence="2" id="KW-0479">Metal-binding</keyword>
<keyword evidence="12" id="KW-1185">Reference proteome</keyword>
<dbReference type="SUPFAM" id="SSF56300">
    <property type="entry name" value="Metallo-dependent phosphatases"/>
    <property type="match status" value="1"/>
</dbReference>
<dbReference type="PANTHER" id="PTHR11668">
    <property type="entry name" value="SERINE/THREONINE PROTEIN PHOSPHATASE"/>
    <property type="match status" value="1"/>
</dbReference>
<evidence type="ECO:0000256" key="8">
    <source>
        <dbReference type="RuleBase" id="RU004273"/>
    </source>
</evidence>
<dbReference type="Gene3D" id="3.60.21.10">
    <property type="match status" value="1"/>
</dbReference>
<evidence type="ECO:0000256" key="1">
    <source>
        <dbReference type="ARBA" id="ARBA00001936"/>
    </source>
</evidence>
<dbReference type="PRINTS" id="PR00114">
    <property type="entry name" value="STPHPHTASE"/>
</dbReference>
<keyword evidence="4" id="KW-0904">Protein phosphatase</keyword>
<evidence type="ECO:0000256" key="2">
    <source>
        <dbReference type="ARBA" id="ARBA00022723"/>
    </source>
</evidence>
<dbReference type="AlphaFoldDB" id="A0A1D1UR03"/>
<dbReference type="SMART" id="SM00156">
    <property type="entry name" value="PP2Ac"/>
    <property type="match status" value="1"/>
</dbReference>
<reference evidence="11 12" key="1">
    <citation type="journal article" date="2016" name="Nat. Commun.">
        <title>Extremotolerant tardigrade genome and improved radiotolerance of human cultured cells by tardigrade-unique protein.</title>
        <authorList>
            <person name="Hashimoto T."/>
            <person name="Horikawa D.D."/>
            <person name="Saito Y."/>
            <person name="Kuwahara H."/>
            <person name="Kozuka-Hata H."/>
            <person name="Shin-I T."/>
            <person name="Minakuchi Y."/>
            <person name="Ohishi K."/>
            <person name="Motoyama A."/>
            <person name="Aizu T."/>
            <person name="Enomoto A."/>
            <person name="Kondo K."/>
            <person name="Tanaka S."/>
            <person name="Hara Y."/>
            <person name="Koshikawa S."/>
            <person name="Sagara H."/>
            <person name="Miura T."/>
            <person name="Yokobori S."/>
            <person name="Miyagawa K."/>
            <person name="Suzuki Y."/>
            <person name="Kubo T."/>
            <person name="Oyama M."/>
            <person name="Kohara Y."/>
            <person name="Fujiyama A."/>
            <person name="Arakawa K."/>
            <person name="Katayama T."/>
            <person name="Toyoda A."/>
            <person name="Kunieda T."/>
        </authorList>
    </citation>
    <scope>NUCLEOTIDE SEQUENCE [LARGE SCALE GENOMIC DNA]</scope>
    <source>
        <strain evidence="11 12">YOKOZUNA-1</strain>
    </source>
</reference>
<evidence type="ECO:0000259" key="10">
    <source>
        <dbReference type="PROSITE" id="PS00125"/>
    </source>
</evidence>
<evidence type="ECO:0000256" key="7">
    <source>
        <dbReference type="ARBA" id="ARBA00048336"/>
    </source>
</evidence>
<comment type="caution">
    <text evidence="11">The sequence shown here is derived from an EMBL/GenBank/DDBJ whole genome shotgun (WGS) entry which is preliminary data.</text>
</comment>
<evidence type="ECO:0000313" key="11">
    <source>
        <dbReference type="EMBL" id="GAU88588.1"/>
    </source>
</evidence>